<dbReference type="EMBL" id="OY726395">
    <property type="protein sequence ID" value="CAJ1586171.1"/>
    <property type="molecule type" value="Genomic_DNA"/>
</dbReference>
<evidence type="ECO:0000313" key="1">
    <source>
        <dbReference type="EMBL" id="CAJ1586171.1"/>
    </source>
</evidence>
<sequence length="58" mass="6369">MATDVTAGPISEGIYTLSTPEGKAVLMEPTATIFSHLMRWSLDEIEKFAKTGFVDRAH</sequence>
<gene>
    <name evidence="1" type="ORF">MU0050_004127</name>
</gene>
<reference evidence="1 2" key="1">
    <citation type="submission" date="2023-08" db="EMBL/GenBank/DDBJ databases">
        <authorList>
            <person name="Folkvardsen B D."/>
            <person name="Norman A."/>
        </authorList>
    </citation>
    <scope>NUCLEOTIDE SEQUENCE [LARGE SCALE GENOMIC DNA]</scope>
    <source>
        <strain evidence="1 2">Mu0050</strain>
    </source>
</reference>
<evidence type="ECO:0000313" key="2">
    <source>
        <dbReference type="Proteomes" id="UP001190466"/>
    </source>
</evidence>
<keyword evidence="2" id="KW-1185">Reference proteome</keyword>
<accession>A0ABM9MIQ7</accession>
<dbReference type="Proteomes" id="UP001190466">
    <property type="component" value="Chromosome"/>
</dbReference>
<dbReference type="RefSeq" id="WP_316512209.1">
    <property type="nucleotide sequence ID" value="NZ_OY726395.1"/>
</dbReference>
<name>A0ABM9MIQ7_9MYCO</name>
<protein>
    <submittedName>
        <fullName evidence="1">Uncharacterized protein</fullName>
    </submittedName>
</protein>
<proteinExistence type="predicted"/>
<organism evidence="1 2">
    <name type="scientific">[Mycobacterium] wendilense</name>
    <dbReference type="NCBI Taxonomy" id="3064284"/>
    <lineage>
        <taxon>Bacteria</taxon>
        <taxon>Bacillati</taxon>
        <taxon>Actinomycetota</taxon>
        <taxon>Actinomycetes</taxon>
        <taxon>Mycobacteriales</taxon>
        <taxon>Mycobacteriaceae</taxon>
        <taxon>Mycolicibacter</taxon>
    </lineage>
</organism>